<feature type="domain" description="Glycosyltransferase 2-like" evidence="1">
    <location>
        <begin position="4"/>
        <end position="166"/>
    </location>
</feature>
<accession>A0A162LCP0</accession>
<evidence type="ECO:0000313" key="2">
    <source>
        <dbReference type="EMBL" id="OAA94192.1"/>
    </source>
</evidence>
<dbReference type="PANTHER" id="PTHR22916">
    <property type="entry name" value="GLYCOSYLTRANSFERASE"/>
    <property type="match status" value="1"/>
</dbReference>
<dbReference type="Pfam" id="PF00535">
    <property type="entry name" value="Glycos_transf_2"/>
    <property type="match status" value="1"/>
</dbReference>
<dbReference type="AlphaFoldDB" id="A0A162LCP0"/>
<evidence type="ECO:0000313" key="3">
    <source>
        <dbReference type="EMBL" id="OBR95538.1"/>
    </source>
</evidence>
<protein>
    <submittedName>
        <fullName evidence="2">N-glycosyltransferase</fullName>
    </submittedName>
</protein>
<sequence length="283" mass="33028">MNISIICPLYNGEKYVKNLDKSLKMQKKVNLESINYVLTESVDNTESILKDLKAKYIQVSKKEFSHSLTREKAAMEAKGDIIVFITQDVIIRDECWLYNLTKDIAAKKCEAAFSRQVCESEGIERYIRPKNYPEESRIVSKKDIEKLGLMTFFFSDASSAIKKDVFVRLNGYDSKKLVISEDMYLAYKIIMNNYRIKYCADSIIIHSHNFTLKQLYKRYYDTGTFFKENSYLQRYNANRSGIALTKYVFKQSIKNRDYKTLLNIVPNFAARFIGMQMGKTSKE</sequence>
<dbReference type="EMBL" id="LITQ01000007">
    <property type="protein sequence ID" value="OAA94192.1"/>
    <property type="molecule type" value="Genomic_DNA"/>
</dbReference>
<dbReference type="Proteomes" id="UP000093694">
    <property type="component" value="Unassembled WGS sequence"/>
</dbReference>
<comment type="caution">
    <text evidence="2">The sequence shown here is derived from an EMBL/GenBank/DDBJ whole genome shotgun (WGS) entry which is preliminary data.</text>
</comment>
<proteinExistence type="predicted"/>
<keyword evidence="2" id="KW-0808">Transferase</keyword>
<reference evidence="3 5" key="2">
    <citation type="journal article" date="2016" name="Front. Microbiol.">
        <title>Industrial Acetogenic Biocatalysts: A Comparative Metabolic and Genomic Analysis.</title>
        <authorList>
            <person name="Bengelsdorf F."/>
            <person name="Poehlein A."/>
            <person name="Sonja S."/>
            <person name="Erz C."/>
            <person name="Hummel T."/>
            <person name="Hoffmeister S."/>
            <person name="Daniel R."/>
            <person name="Durre P."/>
        </authorList>
    </citation>
    <scope>NUCLEOTIDE SEQUENCE [LARGE SCALE GENOMIC DNA]</scope>
    <source>
        <strain evidence="3 5">PTA-10522</strain>
    </source>
</reference>
<dbReference type="InterPro" id="IPR001173">
    <property type="entry name" value="Glyco_trans_2-like"/>
</dbReference>
<keyword evidence="5" id="KW-1185">Reference proteome</keyword>
<evidence type="ECO:0000313" key="4">
    <source>
        <dbReference type="Proteomes" id="UP000077384"/>
    </source>
</evidence>
<evidence type="ECO:0000259" key="1">
    <source>
        <dbReference type="Pfam" id="PF00535"/>
    </source>
</evidence>
<name>A0A162LCP0_9CLOT</name>
<dbReference type="EMBL" id="LROR01000037">
    <property type="protein sequence ID" value="OBR95538.1"/>
    <property type="molecule type" value="Genomic_DNA"/>
</dbReference>
<dbReference type="InterPro" id="IPR029044">
    <property type="entry name" value="Nucleotide-diphossugar_trans"/>
</dbReference>
<organism evidence="2 4">
    <name type="scientific">Clostridium coskatii</name>
    <dbReference type="NCBI Taxonomy" id="1705578"/>
    <lineage>
        <taxon>Bacteria</taxon>
        <taxon>Bacillati</taxon>
        <taxon>Bacillota</taxon>
        <taxon>Clostridia</taxon>
        <taxon>Eubacteriales</taxon>
        <taxon>Clostridiaceae</taxon>
        <taxon>Clostridium</taxon>
    </lineage>
</organism>
<dbReference type="SUPFAM" id="SSF53448">
    <property type="entry name" value="Nucleotide-diphospho-sugar transferases"/>
    <property type="match status" value="1"/>
</dbReference>
<gene>
    <name evidence="3" type="ORF">CLCOS_13310</name>
    <name evidence="2" type="ORF">WX73_03339</name>
</gene>
<dbReference type="Gene3D" id="3.90.550.10">
    <property type="entry name" value="Spore Coat Polysaccharide Biosynthesis Protein SpsA, Chain A"/>
    <property type="match status" value="1"/>
</dbReference>
<dbReference type="GO" id="GO:0016758">
    <property type="term" value="F:hexosyltransferase activity"/>
    <property type="evidence" value="ECO:0007669"/>
    <property type="project" value="UniProtKB-ARBA"/>
</dbReference>
<dbReference type="RefSeq" id="WP_063600387.1">
    <property type="nucleotide sequence ID" value="NZ_LITQ01000007.1"/>
</dbReference>
<dbReference type="Proteomes" id="UP000077384">
    <property type="component" value="Unassembled WGS sequence"/>
</dbReference>
<dbReference type="PATRIC" id="fig|1705578.3.peg.3408"/>
<reference evidence="2 4" key="1">
    <citation type="journal article" date="2015" name="Biotechnol. Bioeng.">
        <title>Genome sequence and phenotypic characterization of Caulobacter segnis.</title>
        <authorList>
            <person name="Patel S."/>
            <person name="Fletcher B."/>
            <person name="Scott D.C."/>
            <person name="Ely B."/>
        </authorList>
    </citation>
    <scope>NUCLEOTIDE SEQUENCE [LARGE SCALE GENOMIC DNA]</scope>
    <source>
        <strain evidence="2 4">PS02</strain>
    </source>
</reference>
<evidence type="ECO:0000313" key="5">
    <source>
        <dbReference type="Proteomes" id="UP000093694"/>
    </source>
</evidence>
<dbReference type="PANTHER" id="PTHR22916:SF3">
    <property type="entry name" value="UDP-GLCNAC:BETAGAL BETA-1,3-N-ACETYLGLUCOSAMINYLTRANSFERASE-LIKE PROTEIN 1"/>
    <property type="match status" value="1"/>
</dbReference>